<dbReference type="PANTHER" id="PTHR14187:SF5">
    <property type="entry name" value="HEAT SHOCK 70 KDA PROTEIN 12A"/>
    <property type="match status" value="1"/>
</dbReference>
<evidence type="ECO:0000313" key="3">
    <source>
        <dbReference type="Proteomes" id="UP000248423"/>
    </source>
</evidence>
<dbReference type="VEuPathDB" id="FungiDB:BO78DRAFT_438747"/>
<evidence type="ECO:0000313" key="2">
    <source>
        <dbReference type="EMBL" id="PYI09270.1"/>
    </source>
</evidence>
<proteinExistence type="predicted"/>
<dbReference type="CDD" id="cd10170">
    <property type="entry name" value="ASKHA_NBD_HSP70"/>
    <property type="match status" value="1"/>
</dbReference>
<dbReference type="Gene3D" id="3.30.420.40">
    <property type="match status" value="2"/>
</dbReference>
<dbReference type="Gene3D" id="3.90.640.10">
    <property type="entry name" value="Actin, Chain A, domain 4"/>
    <property type="match status" value="1"/>
</dbReference>
<dbReference type="PRINTS" id="PR00301">
    <property type="entry name" value="HEATSHOCK70"/>
</dbReference>
<dbReference type="OrthoDB" id="2963168at2759"/>
<dbReference type="Proteomes" id="UP000248423">
    <property type="component" value="Unassembled WGS sequence"/>
</dbReference>
<keyword evidence="1" id="KW-0472">Membrane</keyword>
<reference evidence="2 3" key="1">
    <citation type="submission" date="2018-02" db="EMBL/GenBank/DDBJ databases">
        <title>The genomes of Aspergillus section Nigri reveals drivers in fungal speciation.</title>
        <authorList>
            <consortium name="DOE Joint Genome Institute"/>
            <person name="Vesth T.C."/>
            <person name="Nybo J."/>
            <person name="Theobald S."/>
            <person name="Brandl J."/>
            <person name="Frisvad J.C."/>
            <person name="Nielsen K.F."/>
            <person name="Lyhne E.K."/>
            <person name="Kogle M.E."/>
            <person name="Kuo A."/>
            <person name="Riley R."/>
            <person name="Clum A."/>
            <person name="Nolan M."/>
            <person name="Lipzen A."/>
            <person name="Salamov A."/>
            <person name="Henrissat B."/>
            <person name="Wiebenga A."/>
            <person name="De vries R.P."/>
            <person name="Grigoriev I.V."/>
            <person name="Mortensen U.H."/>
            <person name="Andersen M.R."/>
            <person name="Baker S.E."/>
        </authorList>
    </citation>
    <scope>NUCLEOTIDE SEQUENCE [LARGE SCALE GENOMIC DNA]</scope>
    <source>
        <strain evidence="2 3">CBS 121057</strain>
    </source>
</reference>
<dbReference type="PANTHER" id="PTHR14187">
    <property type="entry name" value="ALPHA KINASE/ELONGATION FACTOR 2 KINASE"/>
    <property type="match status" value="1"/>
</dbReference>
<name>A0A319EHZ2_ASPSB</name>
<dbReference type="SUPFAM" id="SSF53067">
    <property type="entry name" value="Actin-like ATPase domain"/>
    <property type="match status" value="1"/>
</dbReference>
<accession>A0A319EHZ2</accession>
<organism evidence="2 3">
    <name type="scientific">Aspergillus sclerotiicarbonarius (strain CBS 121057 / IBT 28362)</name>
    <dbReference type="NCBI Taxonomy" id="1448318"/>
    <lineage>
        <taxon>Eukaryota</taxon>
        <taxon>Fungi</taxon>
        <taxon>Dikarya</taxon>
        <taxon>Ascomycota</taxon>
        <taxon>Pezizomycotina</taxon>
        <taxon>Eurotiomycetes</taxon>
        <taxon>Eurotiomycetidae</taxon>
        <taxon>Eurotiales</taxon>
        <taxon>Aspergillaceae</taxon>
        <taxon>Aspergillus</taxon>
        <taxon>Aspergillus subgen. Circumdati</taxon>
    </lineage>
</organism>
<evidence type="ECO:0000256" key="1">
    <source>
        <dbReference type="SAM" id="Phobius"/>
    </source>
</evidence>
<feature type="transmembrane region" description="Helical" evidence="1">
    <location>
        <begin position="475"/>
        <end position="496"/>
    </location>
</feature>
<dbReference type="STRING" id="1448318.A0A319EHZ2"/>
<gene>
    <name evidence="2" type="ORF">BO78DRAFT_438747</name>
</gene>
<sequence length="498" mass="55660">MNPTLFANITIGLDFGTTYSGVAFTTSGIPHVPDATTHVSQWPGNKELMSGEKTPTLLQRGRANNWGRNWGAMVEPGMDASAWFKLKLEDGLETSEYDDPVLNDQICRGIFNLPTNRTAAEASEEFLRRVYRHAWQRLRHVTQGAIDRLPVTINVTVPAVWKEPTQALTERIVRAAGFGQRNGDQVVIIPEPVAAAVWVFKNRGRDLAVSDAFVICDIGGGTIDVASFYVRQIYPRPGIVQLGASRAGKCGTTAVDSRFYQLMERRFPEVFRAQPLDVRGPGSPLMRSFHQCIEDFRESHRPCREYRFEFPMTVPDANPLYYDTQESQIILYKEDVLELLNPIVQSTRELLYSQEAFVASSCSGRKHLFLVGGGACIPYINQSIEKESDGVNVEVPTQPYHAVVLGAAMYGTENDHLTIHMCPQHVGFACTRTYDAQRDGQAERGLVNPRLDYFTQSTIADGVASWSLTKASLSLLFFSFIFFSFLSVCCSCFLLYDC</sequence>
<dbReference type="EMBL" id="KZ826328">
    <property type="protein sequence ID" value="PYI09270.1"/>
    <property type="molecule type" value="Genomic_DNA"/>
</dbReference>
<dbReference type="AlphaFoldDB" id="A0A319EHZ2"/>
<protein>
    <submittedName>
        <fullName evidence="2">Actin-like ATPase domain-containing protein</fullName>
    </submittedName>
</protein>
<keyword evidence="1" id="KW-1133">Transmembrane helix</keyword>
<keyword evidence="3" id="KW-1185">Reference proteome</keyword>
<keyword evidence="1" id="KW-0812">Transmembrane</keyword>
<dbReference type="InterPro" id="IPR043129">
    <property type="entry name" value="ATPase_NBD"/>
</dbReference>